<feature type="region of interest" description="Disordered" evidence="1">
    <location>
        <begin position="275"/>
        <end position="383"/>
    </location>
</feature>
<dbReference type="CDD" id="cd00761">
    <property type="entry name" value="Glyco_tranf_GTA_type"/>
    <property type="match status" value="1"/>
</dbReference>
<feature type="compositionally biased region" description="Basic and acidic residues" evidence="1">
    <location>
        <begin position="334"/>
        <end position="346"/>
    </location>
</feature>
<reference evidence="3" key="1">
    <citation type="journal article" date="2022" name="Cell">
        <title>Repeat-based holocentromeres influence genome architecture and karyotype evolution.</title>
        <authorList>
            <person name="Hofstatter P.G."/>
            <person name="Thangavel G."/>
            <person name="Lux T."/>
            <person name="Neumann P."/>
            <person name="Vondrak T."/>
            <person name="Novak P."/>
            <person name="Zhang M."/>
            <person name="Costa L."/>
            <person name="Castellani M."/>
            <person name="Scott A."/>
            <person name="Toegelov H."/>
            <person name="Fuchs J."/>
            <person name="Mata-Sucre Y."/>
            <person name="Dias Y."/>
            <person name="Vanzela A.L.L."/>
            <person name="Huettel B."/>
            <person name="Almeida C.C.S."/>
            <person name="Simkova H."/>
            <person name="Souza G."/>
            <person name="Pedrosa-Harand A."/>
            <person name="Macas J."/>
            <person name="Mayer K.F.X."/>
            <person name="Houben A."/>
            <person name="Marques A."/>
        </authorList>
    </citation>
    <scope>NUCLEOTIDE SEQUENCE</scope>
    <source>
        <strain evidence="3">RhyBre1mFocal</strain>
    </source>
</reference>
<gene>
    <name evidence="3" type="ORF">LUZ63_023244</name>
</gene>
<name>A0A9P9Z3A2_9POAL</name>
<accession>A0A9P9Z3A2</accession>
<evidence type="ECO:0000313" key="4">
    <source>
        <dbReference type="Proteomes" id="UP001151287"/>
    </source>
</evidence>
<proteinExistence type="predicted"/>
<evidence type="ECO:0000313" key="3">
    <source>
        <dbReference type="EMBL" id="KAJ1681541.1"/>
    </source>
</evidence>
<dbReference type="SUPFAM" id="SSF53448">
    <property type="entry name" value="Nucleotide-diphospho-sugar transferases"/>
    <property type="match status" value="1"/>
</dbReference>
<dbReference type="EMBL" id="JAMQYH010001022">
    <property type="protein sequence ID" value="KAJ1681541.1"/>
    <property type="molecule type" value="Genomic_DNA"/>
</dbReference>
<dbReference type="Pfam" id="PF19320">
    <property type="entry name" value="GlfT2_domain3"/>
    <property type="match status" value="1"/>
</dbReference>
<dbReference type="AlphaFoldDB" id="A0A9P9Z3A2"/>
<organism evidence="3 4">
    <name type="scientific">Rhynchospora breviuscula</name>
    <dbReference type="NCBI Taxonomy" id="2022672"/>
    <lineage>
        <taxon>Eukaryota</taxon>
        <taxon>Viridiplantae</taxon>
        <taxon>Streptophyta</taxon>
        <taxon>Embryophyta</taxon>
        <taxon>Tracheophyta</taxon>
        <taxon>Spermatophyta</taxon>
        <taxon>Magnoliopsida</taxon>
        <taxon>Liliopsida</taxon>
        <taxon>Poales</taxon>
        <taxon>Cyperaceae</taxon>
        <taxon>Cyperoideae</taxon>
        <taxon>Rhynchosporeae</taxon>
        <taxon>Rhynchospora</taxon>
    </lineage>
</organism>
<comment type="caution">
    <text evidence="3">The sequence shown here is derived from an EMBL/GenBank/DDBJ whole genome shotgun (WGS) entry which is preliminary data.</text>
</comment>
<dbReference type="Pfam" id="PF13641">
    <property type="entry name" value="Glyco_tranf_2_3"/>
    <property type="match status" value="1"/>
</dbReference>
<feature type="compositionally biased region" description="Basic residues" evidence="1">
    <location>
        <begin position="313"/>
        <end position="322"/>
    </location>
</feature>
<feature type="domain" description="Galactofuranosyltransferase-2 C-terminal" evidence="2">
    <location>
        <begin position="393"/>
        <end position="486"/>
    </location>
</feature>
<dbReference type="InterPro" id="IPR045699">
    <property type="entry name" value="GlfT2_C"/>
</dbReference>
<dbReference type="InterPro" id="IPR029044">
    <property type="entry name" value="Nucleotide-diphossugar_trans"/>
</dbReference>
<evidence type="ECO:0000256" key="1">
    <source>
        <dbReference type="SAM" id="MobiDB-lite"/>
    </source>
</evidence>
<dbReference type="Proteomes" id="UP001151287">
    <property type="component" value="Unassembled WGS sequence"/>
</dbReference>
<evidence type="ECO:0000259" key="2">
    <source>
        <dbReference type="Pfam" id="PF19320"/>
    </source>
</evidence>
<dbReference type="Gene3D" id="3.90.550.60">
    <property type="match status" value="1"/>
</dbReference>
<protein>
    <recommendedName>
        <fullName evidence="2">Galactofuranosyltransferase-2 C-terminal domain-containing protein</fullName>
    </recommendedName>
</protein>
<keyword evidence="4" id="KW-1185">Reference proteome</keyword>
<sequence>MFEGAEWTTEQESVRAGKASIGITTYNKPDYCVATLNALADAPDALEVIDRVFLIDQGTDLVEDRAEYSEVAARLGETLRVVRQPNLGGSGGFARAMVETLQRPESDFVQLLDDDVRIEPESVRRSVVFGRYASVPTIVGAHMFDLLDRPKLHAWAEVIDDAPFMWRALFQERLPHDFSVANLRQTPTLHMRLDADYNGWWMLPHPHQHPARDRSLAPGVHQVGRRRVLHPGPGCRLPDGLDARRRAVARLLGRQGRLDRLAGVLPCAQPHRRSAAALAVARGRHPHPSQPPRRPEAPDDDAVLPRGAAPPRAARHPLRSRPHAGDPLARHARGPPDRAEAPRDPDPQGLGRPATVPSRAPGVSSSEEERVRQPDGSGAAHLHDPHADRALAARPRPENLAQPEVEFGKSDAHWWRVPLYDSALVSAADGSGKNIYTRDRAQFRRMLIDSVRLHRKLQREWPRLSHQYREALPDLVSEAQWRATFEEQA</sequence>